<proteinExistence type="predicted"/>
<keyword evidence="4" id="KW-1185">Reference proteome</keyword>
<dbReference type="SUPFAM" id="SSF81606">
    <property type="entry name" value="PP2C-like"/>
    <property type="match status" value="1"/>
</dbReference>
<dbReference type="eggNOG" id="COG0631">
    <property type="taxonomic scope" value="Bacteria"/>
</dbReference>
<dbReference type="SMART" id="SM00332">
    <property type="entry name" value="PP2Cc"/>
    <property type="match status" value="1"/>
</dbReference>
<dbReference type="AlphaFoldDB" id="I0K668"/>
<dbReference type="CDD" id="cd00143">
    <property type="entry name" value="PP2Cc"/>
    <property type="match status" value="1"/>
</dbReference>
<dbReference type="InterPro" id="IPR036457">
    <property type="entry name" value="PPM-type-like_dom_sf"/>
</dbReference>
<name>I0K668_9BACT</name>
<dbReference type="RefSeq" id="WP_015330720.1">
    <property type="nucleotide sequence ID" value="NC_020054.1"/>
</dbReference>
<dbReference type="PROSITE" id="PS51746">
    <property type="entry name" value="PPM_2"/>
    <property type="match status" value="1"/>
</dbReference>
<dbReference type="EC" id="3.1.3.16" evidence="3"/>
<dbReference type="SMART" id="SM00331">
    <property type="entry name" value="PP2C_SIG"/>
    <property type="match status" value="1"/>
</dbReference>
<dbReference type="OrthoDB" id="9801841at2"/>
<dbReference type="EMBL" id="HE796683">
    <property type="protein sequence ID" value="CCG99621.1"/>
    <property type="molecule type" value="Genomic_DNA"/>
</dbReference>
<dbReference type="GO" id="GO:0004722">
    <property type="term" value="F:protein serine/threonine phosphatase activity"/>
    <property type="evidence" value="ECO:0007669"/>
    <property type="project" value="UniProtKB-EC"/>
</dbReference>
<organism evidence="3 4">
    <name type="scientific">Fibrella aestuarina BUZ 2</name>
    <dbReference type="NCBI Taxonomy" id="1166018"/>
    <lineage>
        <taxon>Bacteria</taxon>
        <taxon>Pseudomonadati</taxon>
        <taxon>Bacteroidota</taxon>
        <taxon>Cytophagia</taxon>
        <taxon>Cytophagales</taxon>
        <taxon>Spirosomataceae</taxon>
        <taxon>Fibrella</taxon>
    </lineage>
</organism>
<evidence type="ECO:0000313" key="4">
    <source>
        <dbReference type="Proteomes" id="UP000011058"/>
    </source>
</evidence>
<protein>
    <submittedName>
        <fullName evidence="3">Protein phosphatase</fullName>
        <ecNumber evidence="3">3.1.3.16</ecNumber>
    </submittedName>
</protein>
<feature type="domain" description="PPM-type phosphatase" evidence="2">
    <location>
        <begin position="1"/>
        <end position="250"/>
    </location>
</feature>
<keyword evidence="1" id="KW-0472">Membrane</keyword>
<evidence type="ECO:0000256" key="1">
    <source>
        <dbReference type="SAM" id="Phobius"/>
    </source>
</evidence>
<reference evidence="3 4" key="1">
    <citation type="journal article" date="2012" name="J. Bacteriol.">
        <title>Genome Sequence of Fibrella aestuarina BUZ 2T, a Filamentous Marine Bacterium.</title>
        <authorList>
            <person name="Filippini M."/>
            <person name="Qi W."/>
            <person name="Blom J."/>
            <person name="Goesmann A."/>
            <person name="Smits T.H."/>
            <person name="Bagheri H.C."/>
        </authorList>
    </citation>
    <scope>NUCLEOTIDE SEQUENCE [LARGE SCALE GENOMIC DNA]</scope>
    <source>
        <strain evidence="4">BUZ 2T</strain>
    </source>
</reference>
<dbReference type="Proteomes" id="UP000011058">
    <property type="component" value="Chromosome"/>
</dbReference>
<evidence type="ECO:0000259" key="2">
    <source>
        <dbReference type="PROSITE" id="PS51746"/>
    </source>
</evidence>
<keyword evidence="1" id="KW-1133">Transmembrane helix</keyword>
<keyword evidence="1" id="KW-0812">Transmembrane</keyword>
<feature type="transmembrane region" description="Helical" evidence="1">
    <location>
        <begin position="308"/>
        <end position="326"/>
    </location>
</feature>
<dbReference type="HOGENOM" id="CLU_034545_0_3_10"/>
<dbReference type="InterPro" id="IPR001932">
    <property type="entry name" value="PPM-type_phosphatase-like_dom"/>
</dbReference>
<dbReference type="Pfam" id="PF13672">
    <property type="entry name" value="PP2C_2"/>
    <property type="match status" value="1"/>
</dbReference>
<sequence length="328" mass="35562">METLRIAGQTDVGRQRRDNQDAFICEPIWTDDTALLAVIDGVGGYAGGDIAANIARDAIRHYMTEPTGDPLTMLREAVVYANNQIDQRRRSDPGLSMMCCVLTAAIADVRQQKVWFAHVGDTRLYRIRLDTGHLQKLTSDHSVVGVREDANQLTEAQAMRHPRRNEVLRTVGSALHRVDDADFLESGESDFGAGEGLLLCSDGLTDMLTSAEVVTVLNTETPPDEQITELIRQANDVGGQDNITVVLALHTADSAASDVISVEPVTVEPVEAVYKATPTGPLPPLVTPISPPPAMPEPVVSGQVGNRWWLLIVLALALGLIIYWLSGL</sequence>
<dbReference type="PATRIC" id="fig|1166018.3.peg.3347"/>
<accession>I0K668</accession>
<keyword evidence="3" id="KW-0378">Hydrolase</keyword>
<dbReference type="PANTHER" id="PTHR47992">
    <property type="entry name" value="PROTEIN PHOSPHATASE"/>
    <property type="match status" value="1"/>
</dbReference>
<dbReference type="InterPro" id="IPR015655">
    <property type="entry name" value="PP2C"/>
</dbReference>
<dbReference type="KEGG" id="fae:FAES_1611"/>
<evidence type="ECO:0000313" key="3">
    <source>
        <dbReference type="EMBL" id="CCG99621.1"/>
    </source>
</evidence>
<dbReference type="STRING" id="1166018.FAES_1611"/>
<gene>
    <name evidence="3" type="primary">prpC1</name>
    <name evidence="3" type="ORF">FAES_1611</name>
</gene>
<dbReference type="Gene3D" id="3.60.40.10">
    <property type="entry name" value="PPM-type phosphatase domain"/>
    <property type="match status" value="1"/>
</dbReference>